<feature type="transmembrane region" description="Helical" evidence="6">
    <location>
        <begin position="172"/>
        <end position="188"/>
    </location>
</feature>
<proteinExistence type="predicted"/>
<feature type="transmembrane region" description="Helical" evidence="6">
    <location>
        <begin position="194"/>
        <end position="218"/>
    </location>
</feature>
<comment type="subcellular location">
    <subcellularLocation>
        <location evidence="1">Membrane</location>
        <topology evidence="1">Multi-pass membrane protein</topology>
    </subcellularLocation>
</comment>
<accession>A0AAE1FP11</accession>
<gene>
    <name evidence="8" type="ORF">Pcinc_017539</name>
</gene>
<evidence type="ECO:0000256" key="5">
    <source>
        <dbReference type="SAM" id="MobiDB-lite"/>
    </source>
</evidence>
<dbReference type="InterPro" id="IPR050186">
    <property type="entry name" value="TPT_transporter"/>
</dbReference>
<sequence>MCVCKYPCIRPDLTLGEVRYIKQETMESRREESMLVKSTKIAAVVSLYWFVSITMVFVNKSLLGGSSMGEKDAPLFVTWFQCVVTAASCLLLSSAARVMSKSSLLFPEVGKIEIAKAKQVLPLTIVFVMMISTNNLCLKYVGVAFYYVGRSLSTVFNVIFTYLILGQKTSMAAIMCCGVIIGGFMLGVDQENLAGSLSVAGVVYGVLASASVSLNAIFTKRVLPSVDGSIWLLSYYNNVLATMLFVPLIVVTGEVPAVISIIKESSWDFWGLMMVGGLFGFAIGYVTGLQIQVTSPLTHNVSGTAKACAQTVIATWWYSEPKSILWWISNWTVLGGSLAYTHTKHREMVNNSQSARPNSSAHHPLLPTSTGLKEDVKEGEGMA</sequence>
<evidence type="ECO:0000256" key="6">
    <source>
        <dbReference type="SAM" id="Phobius"/>
    </source>
</evidence>
<feature type="transmembrane region" description="Helical" evidence="6">
    <location>
        <begin position="269"/>
        <end position="289"/>
    </location>
</feature>
<keyword evidence="4 6" id="KW-0472">Membrane</keyword>
<evidence type="ECO:0000259" key="7">
    <source>
        <dbReference type="Pfam" id="PF03151"/>
    </source>
</evidence>
<feature type="domain" description="Sugar phosphate transporter" evidence="7">
    <location>
        <begin position="40"/>
        <end position="340"/>
    </location>
</feature>
<evidence type="ECO:0000313" key="9">
    <source>
        <dbReference type="Proteomes" id="UP001286313"/>
    </source>
</evidence>
<feature type="transmembrane region" description="Helical" evidence="6">
    <location>
        <begin position="324"/>
        <end position="341"/>
    </location>
</feature>
<evidence type="ECO:0000256" key="4">
    <source>
        <dbReference type="ARBA" id="ARBA00023136"/>
    </source>
</evidence>
<dbReference type="EMBL" id="JAWQEG010001631">
    <property type="protein sequence ID" value="KAK3877769.1"/>
    <property type="molecule type" value="Genomic_DNA"/>
</dbReference>
<dbReference type="PANTHER" id="PTHR11132">
    <property type="entry name" value="SOLUTE CARRIER FAMILY 35"/>
    <property type="match status" value="1"/>
</dbReference>
<feature type="transmembrane region" description="Helical" evidence="6">
    <location>
        <begin position="78"/>
        <end position="99"/>
    </location>
</feature>
<keyword evidence="2 6" id="KW-0812">Transmembrane</keyword>
<feature type="compositionally biased region" description="Basic and acidic residues" evidence="5">
    <location>
        <begin position="372"/>
        <end position="383"/>
    </location>
</feature>
<dbReference type="Pfam" id="PF03151">
    <property type="entry name" value="TPT"/>
    <property type="match status" value="1"/>
</dbReference>
<organism evidence="8 9">
    <name type="scientific">Petrolisthes cinctipes</name>
    <name type="common">Flat porcelain crab</name>
    <dbReference type="NCBI Taxonomy" id="88211"/>
    <lineage>
        <taxon>Eukaryota</taxon>
        <taxon>Metazoa</taxon>
        <taxon>Ecdysozoa</taxon>
        <taxon>Arthropoda</taxon>
        <taxon>Crustacea</taxon>
        <taxon>Multicrustacea</taxon>
        <taxon>Malacostraca</taxon>
        <taxon>Eumalacostraca</taxon>
        <taxon>Eucarida</taxon>
        <taxon>Decapoda</taxon>
        <taxon>Pleocyemata</taxon>
        <taxon>Anomura</taxon>
        <taxon>Galatheoidea</taxon>
        <taxon>Porcellanidae</taxon>
        <taxon>Petrolisthes</taxon>
    </lineage>
</organism>
<keyword evidence="3 6" id="KW-1133">Transmembrane helix</keyword>
<dbReference type="Proteomes" id="UP001286313">
    <property type="component" value="Unassembled WGS sequence"/>
</dbReference>
<protein>
    <recommendedName>
        <fullName evidence="7">Sugar phosphate transporter domain-containing protein</fullName>
    </recommendedName>
</protein>
<keyword evidence="9" id="KW-1185">Reference proteome</keyword>
<evidence type="ECO:0000256" key="2">
    <source>
        <dbReference type="ARBA" id="ARBA00022692"/>
    </source>
</evidence>
<feature type="transmembrane region" description="Helical" evidence="6">
    <location>
        <begin position="39"/>
        <end position="58"/>
    </location>
</feature>
<evidence type="ECO:0000313" key="8">
    <source>
        <dbReference type="EMBL" id="KAK3877769.1"/>
    </source>
</evidence>
<feature type="transmembrane region" description="Helical" evidence="6">
    <location>
        <begin position="147"/>
        <end position="165"/>
    </location>
</feature>
<dbReference type="AlphaFoldDB" id="A0AAE1FP11"/>
<feature type="region of interest" description="Disordered" evidence="5">
    <location>
        <begin position="350"/>
        <end position="383"/>
    </location>
</feature>
<evidence type="ECO:0000256" key="1">
    <source>
        <dbReference type="ARBA" id="ARBA00004141"/>
    </source>
</evidence>
<feature type="compositionally biased region" description="Polar residues" evidence="5">
    <location>
        <begin position="350"/>
        <end position="371"/>
    </location>
</feature>
<dbReference type="GO" id="GO:0016020">
    <property type="term" value="C:membrane"/>
    <property type="evidence" value="ECO:0007669"/>
    <property type="project" value="UniProtKB-SubCell"/>
</dbReference>
<reference evidence="8" key="1">
    <citation type="submission" date="2023-10" db="EMBL/GenBank/DDBJ databases">
        <title>Genome assemblies of two species of porcelain crab, Petrolisthes cinctipes and Petrolisthes manimaculis (Anomura: Porcellanidae).</title>
        <authorList>
            <person name="Angst P."/>
        </authorList>
    </citation>
    <scope>NUCLEOTIDE SEQUENCE</scope>
    <source>
        <strain evidence="8">PB745_01</strain>
        <tissue evidence="8">Gill</tissue>
    </source>
</reference>
<dbReference type="InterPro" id="IPR004853">
    <property type="entry name" value="Sugar_P_trans_dom"/>
</dbReference>
<name>A0AAE1FP11_PETCI</name>
<evidence type="ECO:0000256" key="3">
    <source>
        <dbReference type="ARBA" id="ARBA00022989"/>
    </source>
</evidence>
<comment type="caution">
    <text evidence="8">The sequence shown here is derived from an EMBL/GenBank/DDBJ whole genome shotgun (WGS) entry which is preliminary data.</text>
</comment>